<dbReference type="EMBL" id="JAUSUG010000013">
    <property type="protein sequence ID" value="MDQ0255849.1"/>
    <property type="molecule type" value="Genomic_DNA"/>
</dbReference>
<comment type="caution">
    <text evidence="2">The sequence shown here is derived from an EMBL/GenBank/DDBJ whole genome shotgun (WGS) entry which is preliminary data.</text>
</comment>
<dbReference type="RefSeq" id="WP_307327067.1">
    <property type="nucleotide sequence ID" value="NZ_JAUSUG010000013.1"/>
</dbReference>
<dbReference type="InterPro" id="IPR035985">
    <property type="entry name" value="Ubiquitin-activating_enz"/>
</dbReference>
<evidence type="ECO:0000313" key="2">
    <source>
        <dbReference type="EMBL" id="MDQ0255849.1"/>
    </source>
</evidence>
<dbReference type="InterPro" id="IPR000594">
    <property type="entry name" value="ThiF_NAD_FAD-bd"/>
</dbReference>
<evidence type="ECO:0000259" key="1">
    <source>
        <dbReference type="Pfam" id="PF00899"/>
    </source>
</evidence>
<dbReference type="PANTHER" id="PTHR10953:SF102">
    <property type="entry name" value="ADENYLYLTRANSFERASE AND SULFURTRANSFERASE MOCS3"/>
    <property type="match status" value="1"/>
</dbReference>
<dbReference type="PANTHER" id="PTHR10953">
    <property type="entry name" value="UBIQUITIN-ACTIVATING ENZYME E1"/>
    <property type="match status" value="1"/>
</dbReference>
<keyword evidence="2" id="KW-0548">Nucleotidyltransferase</keyword>
<sequence>MNVNVNKYSRQILFWPNGQESQQLLQSKTVSIIGIGALGTALANHLVRAGIGEIRLIDRDFVEESNLQRQMLFDEKDVNSNKPKAIAANEKLSIINSEVKIIPIVNDVNNGNIESLVSGSDLILDGTDNMETRFLINDVSIKLGIPWIYAGVVHSRAMTATIIPGITPCFACLFPNVGSGHGETCDTVGVLSTAVHIIASYQATEAFKLLIEHETYRREDMVQLDIWKNDYETFPFQYSLNPDCPCCRKKQFAYLDNKTSDKLVSSLCGRDAIQITPLGNEEESLDLTYLKDKWSKIGKVEQTPFLLRLNYEDYQISLFKTGRIIIKGTTDTEIAKRLYSTLVGN</sequence>
<protein>
    <submittedName>
        <fullName evidence="2">Adenylyltransferase/sulfurtransferase</fullName>
    </submittedName>
</protein>
<dbReference type="Pfam" id="PF00899">
    <property type="entry name" value="ThiF"/>
    <property type="match status" value="1"/>
</dbReference>
<dbReference type="InterPro" id="IPR045886">
    <property type="entry name" value="ThiF/MoeB/HesA"/>
</dbReference>
<keyword evidence="3" id="KW-1185">Reference proteome</keyword>
<accession>A0ABT9ZYC5</accession>
<dbReference type="Gene3D" id="3.40.50.720">
    <property type="entry name" value="NAD(P)-binding Rossmann-like Domain"/>
    <property type="match status" value="1"/>
</dbReference>
<dbReference type="Proteomes" id="UP001230005">
    <property type="component" value="Unassembled WGS sequence"/>
</dbReference>
<keyword evidence="2" id="KW-0808">Transferase</keyword>
<gene>
    <name evidence="2" type="ORF">J2S74_003233</name>
</gene>
<feature type="domain" description="THIF-type NAD/FAD binding fold" evidence="1">
    <location>
        <begin position="8"/>
        <end position="246"/>
    </location>
</feature>
<evidence type="ECO:0000313" key="3">
    <source>
        <dbReference type="Proteomes" id="UP001230005"/>
    </source>
</evidence>
<dbReference type="GO" id="GO:0016779">
    <property type="term" value="F:nucleotidyltransferase activity"/>
    <property type="evidence" value="ECO:0007669"/>
    <property type="project" value="UniProtKB-KW"/>
</dbReference>
<dbReference type="CDD" id="cd00757">
    <property type="entry name" value="ThiF_MoeB_HesA_family"/>
    <property type="match status" value="1"/>
</dbReference>
<name>A0ABT9ZYC5_9BACI</name>
<dbReference type="SUPFAM" id="SSF69572">
    <property type="entry name" value="Activating enzymes of the ubiquitin-like proteins"/>
    <property type="match status" value="1"/>
</dbReference>
<organism evidence="2 3">
    <name type="scientific">Evansella vedderi</name>
    <dbReference type="NCBI Taxonomy" id="38282"/>
    <lineage>
        <taxon>Bacteria</taxon>
        <taxon>Bacillati</taxon>
        <taxon>Bacillota</taxon>
        <taxon>Bacilli</taxon>
        <taxon>Bacillales</taxon>
        <taxon>Bacillaceae</taxon>
        <taxon>Evansella</taxon>
    </lineage>
</organism>
<proteinExistence type="predicted"/>
<reference evidence="2 3" key="1">
    <citation type="submission" date="2023-07" db="EMBL/GenBank/DDBJ databases">
        <title>Genomic Encyclopedia of Type Strains, Phase IV (KMG-IV): sequencing the most valuable type-strain genomes for metagenomic binning, comparative biology and taxonomic classification.</title>
        <authorList>
            <person name="Goeker M."/>
        </authorList>
    </citation>
    <scope>NUCLEOTIDE SEQUENCE [LARGE SCALE GENOMIC DNA]</scope>
    <source>
        <strain evidence="2 3">DSM 9768</strain>
    </source>
</reference>